<dbReference type="InterPro" id="IPR036388">
    <property type="entry name" value="WH-like_DNA-bd_sf"/>
</dbReference>
<dbReference type="EMBL" id="VRSV01000001">
    <property type="protein sequence ID" value="TXK11987.1"/>
    <property type="molecule type" value="Genomic_DNA"/>
</dbReference>
<dbReference type="PANTHER" id="PTHR33164">
    <property type="entry name" value="TRANSCRIPTIONAL REGULATOR, MARR FAMILY"/>
    <property type="match status" value="1"/>
</dbReference>
<dbReference type="SUPFAM" id="SSF46785">
    <property type="entry name" value="Winged helix' DNA-binding domain"/>
    <property type="match status" value="1"/>
</dbReference>
<dbReference type="Gene3D" id="1.10.10.10">
    <property type="entry name" value="Winged helix-like DNA-binding domain superfamily/Winged helix DNA-binding domain"/>
    <property type="match status" value="1"/>
</dbReference>
<dbReference type="InterPro" id="IPR000835">
    <property type="entry name" value="HTH_MarR-typ"/>
</dbReference>
<feature type="domain" description="HTH marR-type" evidence="1">
    <location>
        <begin position="18"/>
        <end position="154"/>
    </location>
</feature>
<keyword evidence="3" id="KW-1185">Reference proteome</keyword>
<evidence type="ECO:0000259" key="1">
    <source>
        <dbReference type="PROSITE" id="PS50995"/>
    </source>
</evidence>
<dbReference type="Pfam" id="PF12802">
    <property type="entry name" value="MarR_2"/>
    <property type="match status" value="1"/>
</dbReference>
<sequence>MSDRTGFPSAKAAANDPRILVFGRLLGAANGLEYLLGRSLEENVGITHSIYELLLLVGRAGDGGIALRDIAQSRVLTSGGATRLVQRAVADGLVTRHAASHDARVQLVELTPHGEEVVTRASDLHARNIETYLIDALPADQAEALAAAVRTLSRNAARALPVMP</sequence>
<dbReference type="InterPro" id="IPR039422">
    <property type="entry name" value="MarR/SlyA-like"/>
</dbReference>
<dbReference type="RefSeq" id="WP_147892738.1">
    <property type="nucleotide sequence ID" value="NZ_BAAANR010000001.1"/>
</dbReference>
<evidence type="ECO:0000313" key="3">
    <source>
        <dbReference type="Proteomes" id="UP000321034"/>
    </source>
</evidence>
<organism evidence="2 3">
    <name type="scientific">Microbacterium hatanonis</name>
    <dbReference type="NCBI Taxonomy" id="404366"/>
    <lineage>
        <taxon>Bacteria</taxon>
        <taxon>Bacillati</taxon>
        <taxon>Actinomycetota</taxon>
        <taxon>Actinomycetes</taxon>
        <taxon>Micrococcales</taxon>
        <taxon>Microbacteriaceae</taxon>
        <taxon>Microbacterium</taxon>
    </lineage>
</organism>
<comment type="caution">
    <text evidence="2">The sequence shown here is derived from an EMBL/GenBank/DDBJ whole genome shotgun (WGS) entry which is preliminary data.</text>
</comment>
<dbReference type="GO" id="GO:0003700">
    <property type="term" value="F:DNA-binding transcription factor activity"/>
    <property type="evidence" value="ECO:0007669"/>
    <property type="project" value="InterPro"/>
</dbReference>
<dbReference type="GO" id="GO:0006950">
    <property type="term" value="P:response to stress"/>
    <property type="evidence" value="ECO:0007669"/>
    <property type="project" value="TreeGrafter"/>
</dbReference>
<dbReference type="PROSITE" id="PS50995">
    <property type="entry name" value="HTH_MARR_2"/>
    <property type="match status" value="1"/>
</dbReference>
<protein>
    <submittedName>
        <fullName evidence="2">Winged helix-turn-helix transcriptional regulator</fullName>
    </submittedName>
</protein>
<dbReference type="PANTHER" id="PTHR33164:SF57">
    <property type="entry name" value="MARR-FAMILY TRANSCRIPTIONAL REGULATOR"/>
    <property type="match status" value="1"/>
</dbReference>
<dbReference type="OrthoDB" id="162531at2"/>
<dbReference type="AlphaFoldDB" id="A0A5C8HZB5"/>
<dbReference type="Proteomes" id="UP000321034">
    <property type="component" value="Unassembled WGS sequence"/>
</dbReference>
<dbReference type="InterPro" id="IPR036390">
    <property type="entry name" value="WH_DNA-bd_sf"/>
</dbReference>
<reference evidence="2 3" key="1">
    <citation type="submission" date="2019-08" db="EMBL/GenBank/DDBJ databases">
        <authorList>
            <person name="Dong K."/>
        </authorList>
    </citation>
    <scope>NUCLEOTIDE SEQUENCE [LARGE SCALE GENOMIC DNA]</scope>
    <source>
        <strain evidence="2 3">JCM14558</strain>
    </source>
</reference>
<gene>
    <name evidence="2" type="ORF">FVP77_00355</name>
</gene>
<accession>A0A5C8HZB5</accession>
<dbReference type="SMART" id="SM00347">
    <property type="entry name" value="HTH_MARR"/>
    <property type="match status" value="1"/>
</dbReference>
<proteinExistence type="predicted"/>
<name>A0A5C8HZB5_9MICO</name>
<evidence type="ECO:0000313" key="2">
    <source>
        <dbReference type="EMBL" id="TXK11987.1"/>
    </source>
</evidence>